<gene>
    <name evidence="1" type="primary">gatC</name>
    <name evidence="2" type="ORF">Cs308_0062</name>
</gene>
<keyword evidence="3" id="KW-1185">Reference proteome</keyword>
<comment type="catalytic activity">
    <reaction evidence="1">
        <text>L-glutamyl-tRNA(Gln) + L-glutamine + ATP + H2O = L-glutaminyl-tRNA(Gln) + L-glutamate + ADP + phosphate + H(+)</text>
        <dbReference type="Rhea" id="RHEA:17521"/>
        <dbReference type="Rhea" id="RHEA-COMP:9681"/>
        <dbReference type="Rhea" id="RHEA-COMP:9684"/>
        <dbReference type="ChEBI" id="CHEBI:15377"/>
        <dbReference type="ChEBI" id="CHEBI:15378"/>
        <dbReference type="ChEBI" id="CHEBI:29985"/>
        <dbReference type="ChEBI" id="CHEBI:30616"/>
        <dbReference type="ChEBI" id="CHEBI:43474"/>
        <dbReference type="ChEBI" id="CHEBI:58359"/>
        <dbReference type="ChEBI" id="CHEBI:78520"/>
        <dbReference type="ChEBI" id="CHEBI:78521"/>
        <dbReference type="ChEBI" id="CHEBI:456216"/>
    </reaction>
</comment>
<dbReference type="GO" id="GO:0050567">
    <property type="term" value="F:glutaminyl-tRNA synthase (glutamine-hydrolyzing) activity"/>
    <property type="evidence" value="ECO:0007669"/>
    <property type="project" value="UniProtKB-UniRule"/>
</dbReference>
<dbReference type="EMBL" id="CP014639">
    <property type="protein sequence ID" value="ANH78238.1"/>
    <property type="molecule type" value="Genomic_DNA"/>
</dbReference>
<dbReference type="RefSeq" id="WP_066481245.1">
    <property type="nucleotide sequence ID" value="NZ_CP014639.1"/>
</dbReference>
<keyword evidence="1" id="KW-0547">Nucleotide-binding</keyword>
<reference evidence="2 3" key="1">
    <citation type="submission" date="2016-03" db="EMBL/GenBank/DDBJ databases">
        <title>Culture-independent genomics supports pathogen discovery for uncultivable bacteria within the genus Chlamydia.</title>
        <authorList>
            <person name="Taylor-Brown A."/>
            <person name="Bachmann N.L."/>
            <person name="Borel N."/>
            <person name="Polkinghorne A."/>
        </authorList>
    </citation>
    <scope>NUCLEOTIDE SEQUENCE [LARGE SCALE GENOMIC DNA]</scope>
    <source>
        <strain evidence="2 3">2742-308</strain>
    </source>
</reference>
<dbReference type="AlphaFoldDB" id="A0A1A9HTC4"/>
<dbReference type="OrthoDB" id="18187at2"/>
<dbReference type="SUPFAM" id="SSF141000">
    <property type="entry name" value="Glu-tRNAGln amidotransferase C subunit"/>
    <property type="match status" value="1"/>
</dbReference>
<dbReference type="InterPro" id="IPR036113">
    <property type="entry name" value="Asp/Glu-ADT_sf_sub_c"/>
</dbReference>
<dbReference type="GO" id="GO:0016740">
    <property type="term" value="F:transferase activity"/>
    <property type="evidence" value="ECO:0007669"/>
    <property type="project" value="UniProtKB-KW"/>
</dbReference>
<proteinExistence type="inferred from homology"/>
<dbReference type="Pfam" id="PF02686">
    <property type="entry name" value="GatC"/>
    <property type="match status" value="1"/>
</dbReference>
<evidence type="ECO:0000256" key="1">
    <source>
        <dbReference type="HAMAP-Rule" id="MF_00122"/>
    </source>
</evidence>
<keyword evidence="1" id="KW-0067">ATP-binding</keyword>
<dbReference type="HAMAP" id="MF_00122">
    <property type="entry name" value="GatC"/>
    <property type="match status" value="1"/>
</dbReference>
<keyword evidence="1" id="KW-0648">Protein biosynthesis</keyword>
<comment type="subunit">
    <text evidence="1">Heterotrimer of A, B and C subunits.</text>
</comment>
<sequence length="100" mass="11292">MKRSYVDKEEIAILAKSSAIQLSEEMIREYEISLNEVIASMEKALALDILDTPAESFSVYTINPEDLRDDIAKDNFSREEFLRNVPESLGGLVKVPTVIK</sequence>
<organism evidence="2 3">
    <name type="scientific">Candidatus Chlamydia sanziniae</name>
    <dbReference type="NCBI Taxonomy" id="1806891"/>
    <lineage>
        <taxon>Bacteria</taxon>
        <taxon>Pseudomonadati</taxon>
        <taxon>Chlamydiota</taxon>
        <taxon>Chlamydiia</taxon>
        <taxon>Chlamydiales</taxon>
        <taxon>Chlamydiaceae</taxon>
        <taxon>Chlamydia/Chlamydophila group</taxon>
        <taxon>Chlamydia</taxon>
    </lineage>
</organism>
<dbReference type="STRING" id="1806891.Cs308_0062"/>
<dbReference type="Proteomes" id="UP000078162">
    <property type="component" value="Chromosome"/>
</dbReference>
<name>A0A1A9HTC4_9CHLA</name>
<evidence type="ECO:0000313" key="2">
    <source>
        <dbReference type="EMBL" id="ANH78238.1"/>
    </source>
</evidence>
<comment type="function">
    <text evidence="1">Allows the formation of correctly charged Asn-tRNA(Asn) or Gln-tRNA(Gln) through the transamidation of misacylated Asp-tRNA(Asn) or Glu-tRNA(Gln) in organisms which lack either or both of asparaginyl-tRNA or glutaminyl-tRNA synthetases. The reaction takes place in the presence of glutamine and ATP through an activated phospho-Asp-tRNA(Asn) or phospho-Glu-tRNA(Gln).</text>
</comment>
<dbReference type="InterPro" id="IPR003837">
    <property type="entry name" value="GatC"/>
</dbReference>
<keyword evidence="1" id="KW-0436">Ligase</keyword>
<dbReference type="GO" id="GO:0006450">
    <property type="term" value="P:regulation of translational fidelity"/>
    <property type="evidence" value="ECO:0007669"/>
    <property type="project" value="InterPro"/>
</dbReference>
<dbReference type="GO" id="GO:0050566">
    <property type="term" value="F:asparaginyl-tRNA synthase (glutamine-hydrolyzing) activity"/>
    <property type="evidence" value="ECO:0007669"/>
    <property type="project" value="RHEA"/>
</dbReference>
<dbReference type="GO" id="GO:0005524">
    <property type="term" value="F:ATP binding"/>
    <property type="evidence" value="ECO:0007669"/>
    <property type="project" value="UniProtKB-KW"/>
</dbReference>
<dbReference type="KEGG" id="csaz:Cs308_0062"/>
<dbReference type="GO" id="GO:0006412">
    <property type="term" value="P:translation"/>
    <property type="evidence" value="ECO:0007669"/>
    <property type="project" value="UniProtKB-UniRule"/>
</dbReference>
<keyword evidence="2" id="KW-0808">Transferase</keyword>
<comment type="similarity">
    <text evidence="1">Belongs to the GatC family.</text>
</comment>
<comment type="catalytic activity">
    <reaction evidence="1">
        <text>L-aspartyl-tRNA(Asn) + L-glutamine + ATP + H2O = L-asparaginyl-tRNA(Asn) + L-glutamate + ADP + phosphate + 2 H(+)</text>
        <dbReference type="Rhea" id="RHEA:14513"/>
        <dbReference type="Rhea" id="RHEA-COMP:9674"/>
        <dbReference type="Rhea" id="RHEA-COMP:9677"/>
        <dbReference type="ChEBI" id="CHEBI:15377"/>
        <dbReference type="ChEBI" id="CHEBI:15378"/>
        <dbReference type="ChEBI" id="CHEBI:29985"/>
        <dbReference type="ChEBI" id="CHEBI:30616"/>
        <dbReference type="ChEBI" id="CHEBI:43474"/>
        <dbReference type="ChEBI" id="CHEBI:58359"/>
        <dbReference type="ChEBI" id="CHEBI:78515"/>
        <dbReference type="ChEBI" id="CHEBI:78516"/>
        <dbReference type="ChEBI" id="CHEBI:456216"/>
    </reaction>
</comment>
<dbReference type="EC" id="6.3.5.-" evidence="1"/>
<protein>
    <recommendedName>
        <fullName evidence="1">Aspartyl/glutamyl-tRNA(Asn/Gln) amidotransferase subunit C</fullName>
        <shortName evidence="1">Asp/Glu-ADT subunit C</shortName>
        <ecNumber evidence="1">6.3.5.-</ecNumber>
    </recommendedName>
</protein>
<evidence type="ECO:0000313" key="3">
    <source>
        <dbReference type="Proteomes" id="UP000078162"/>
    </source>
</evidence>
<dbReference type="PATRIC" id="fig|1806891.3.peg.60"/>
<accession>A0A1A9HTC4</accession>